<accession>A0AAW7Z0S7</accession>
<dbReference type="Proteomes" id="UP001170717">
    <property type="component" value="Unassembled WGS sequence"/>
</dbReference>
<evidence type="ECO:0000313" key="1">
    <source>
        <dbReference type="EMBL" id="MDO6577310.1"/>
    </source>
</evidence>
<reference evidence="1" key="1">
    <citation type="submission" date="2023-07" db="EMBL/GenBank/DDBJ databases">
        <title>Genome content predicts the carbon catabolic preferences of heterotrophic bacteria.</title>
        <authorList>
            <person name="Gralka M."/>
        </authorList>
    </citation>
    <scope>NUCLEOTIDE SEQUENCE</scope>
    <source>
        <strain evidence="1">F2M12</strain>
    </source>
</reference>
<organism evidence="1 2">
    <name type="scientific">Alteromonas stellipolaris</name>
    <dbReference type="NCBI Taxonomy" id="233316"/>
    <lineage>
        <taxon>Bacteria</taxon>
        <taxon>Pseudomonadati</taxon>
        <taxon>Pseudomonadota</taxon>
        <taxon>Gammaproteobacteria</taxon>
        <taxon>Alteromonadales</taxon>
        <taxon>Alteromonadaceae</taxon>
        <taxon>Alteromonas/Salinimonas group</taxon>
        <taxon>Alteromonas</taxon>
    </lineage>
</organism>
<evidence type="ECO:0000313" key="2">
    <source>
        <dbReference type="Proteomes" id="UP001170717"/>
    </source>
</evidence>
<protein>
    <recommendedName>
        <fullName evidence="3">DUF5680 domain-containing protein</fullName>
    </recommendedName>
</protein>
<dbReference type="RefSeq" id="WP_082823981.1">
    <property type="nucleotide sequence ID" value="NZ_CP015345.1"/>
</dbReference>
<name>A0AAW7Z0S7_9ALTE</name>
<dbReference type="AlphaFoldDB" id="A0AAW7Z0S7"/>
<sequence>MQGYEVILSSQIDGEFEGFDDEVLFQLMDGTCWVQDEYYYWYHYAYCPQANILRGNGRLYIQVDGQNEIVPVRQLDGVIKSRINGEFKGWEGETSYELTNGQIWQQSHYKYKYKYSHRPEVIIYNPGGGHIMKVAGTSAKVRRVK</sequence>
<evidence type="ECO:0008006" key="3">
    <source>
        <dbReference type="Google" id="ProtNLM"/>
    </source>
</evidence>
<gene>
    <name evidence="1" type="ORF">Q4527_07890</name>
</gene>
<dbReference type="EMBL" id="JAUOQI010000004">
    <property type="protein sequence ID" value="MDO6577310.1"/>
    <property type="molecule type" value="Genomic_DNA"/>
</dbReference>
<comment type="caution">
    <text evidence="1">The sequence shown here is derived from an EMBL/GenBank/DDBJ whole genome shotgun (WGS) entry which is preliminary data.</text>
</comment>
<proteinExistence type="predicted"/>